<organism evidence="14">
    <name type="scientific">Selaginella moellendorffii</name>
    <name type="common">Spikemoss</name>
    <dbReference type="NCBI Taxonomy" id="88036"/>
    <lineage>
        <taxon>Eukaryota</taxon>
        <taxon>Viridiplantae</taxon>
        <taxon>Streptophyta</taxon>
        <taxon>Embryophyta</taxon>
        <taxon>Tracheophyta</taxon>
        <taxon>Lycopodiopsida</taxon>
        <taxon>Selaginellales</taxon>
        <taxon>Selaginellaceae</taxon>
        <taxon>Selaginella</taxon>
    </lineage>
</organism>
<evidence type="ECO:0000256" key="4">
    <source>
        <dbReference type="ARBA" id="ARBA00022723"/>
    </source>
</evidence>
<dbReference type="EMBL" id="GL377567">
    <property type="protein sequence ID" value="EFJ36395.1"/>
    <property type="molecule type" value="Genomic_DNA"/>
</dbReference>
<evidence type="ECO:0000256" key="9">
    <source>
        <dbReference type="PROSITE-ProRule" id="PRU00508"/>
    </source>
</evidence>
<keyword evidence="6 10" id="KW-0833">Ubl conjugation pathway</keyword>
<dbReference type="eggNOG" id="KOG1140">
    <property type="taxonomic scope" value="Eukaryota"/>
</dbReference>
<dbReference type="InterPro" id="IPR003126">
    <property type="entry name" value="Znf_UBR"/>
</dbReference>
<evidence type="ECO:0000313" key="14">
    <source>
        <dbReference type="Proteomes" id="UP000001514"/>
    </source>
</evidence>
<dbReference type="Pfam" id="PF02207">
    <property type="entry name" value="zf-UBR"/>
    <property type="match status" value="1"/>
</dbReference>
<dbReference type="OMA" id="LTRAWCT"/>
<evidence type="ECO:0000256" key="10">
    <source>
        <dbReference type="RuleBase" id="RU366018"/>
    </source>
</evidence>
<proteinExistence type="inferred from homology"/>
<keyword evidence="5 10" id="KW-0863">Zinc-finger</keyword>
<feature type="domain" description="UBR-type" evidence="12">
    <location>
        <begin position="131"/>
        <end position="201"/>
    </location>
</feature>
<dbReference type="Gene3D" id="2.10.110.30">
    <property type="match status" value="1"/>
</dbReference>
<dbReference type="Pfam" id="PF18995">
    <property type="entry name" value="PRT6_C"/>
    <property type="match status" value="1"/>
</dbReference>
<dbReference type="GO" id="GO:0071596">
    <property type="term" value="P:ubiquitin-dependent protein catabolic process via the N-end rule pathway"/>
    <property type="evidence" value="ECO:0000318"/>
    <property type="project" value="GO_Central"/>
</dbReference>
<evidence type="ECO:0000256" key="11">
    <source>
        <dbReference type="SAM" id="MobiDB-lite"/>
    </source>
</evidence>
<dbReference type="KEGG" id="smo:SELMODRAFT_438209"/>
<dbReference type="InParanoid" id="D8QV21"/>
<dbReference type="FunCoup" id="D8QV21">
    <property type="interactions" value="3892"/>
</dbReference>
<name>D8QV21_SELML</name>
<dbReference type="Proteomes" id="UP000001514">
    <property type="component" value="Unassembled WGS sequence"/>
</dbReference>
<dbReference type="InterPro" id="IPR044046">
    <property type="entry name" value="E3_ligase_UBR-like_C"/>
</dbReference>
<dbReference type="PROSITE" id="PS51157">
    <property type="entry name" value="ZF_UBR"/>
    <property type="match status" value="1"/>
</dbReference>
<comment type="catalytic activity">
    <reaction evidence="1 10">
        <text>S-ubiquitinyl-[E2 ubiquitin-conjugating enzyme]-L-cysteine + [acceptor protein]-L-lysine = [E2 ubiquitin-conjugating enzyme]-L-cysteine + N(6)-ubiquitinyl-[acceptor protein]-L-lysine.</text>
        <dbReference type="EC" id="2.3.2.27"/>
    </reaction>
</comment>
<evidence type="ECO:0000256" key="1">
    <source>
        <dbReference type="ARBA" id="ARBA00000900"/>
    </source>
</evidence>
<evidence type="ECO:0000256" key="6">
    <source>
        <dbReference type="ARBA" id="ARBA00022786"/>
    </source>
</evidence>
<evidence type="ECO:0000313" key="13">
    <source>
        <dbReference type="EMBL" id="EFJ36395.1"/>
    </source>
</evidence>
<feature type="region of interest" description="Disordered" evidence="11">
    <location>
        <begin position="1178"/>
        <end position="1218"/>
    </location>
</feature>
<keyword evidence="3 10" id="KW-0808">Transferase</keyword>
<dbReference type="PANTHER" id="PTHR21497:SF53">
    <property type="entry name" value="E3 UBIQUITIN-PROTEIN LIGASE PRT6"/>
    <property type="match status" value="1"/>
</dbReference>
<evidence type="ECO:0000256" key="3">
    <source>
        <dbReference type="ARBA" id="ARBA00022679"/>
    </source>
</evidence>
<evidence type="ECO:0000256" key="2">
    <source>
        <dbReference type="ARBA" id="ARBA00004906"/>
    </source>
</evidence>
<dbReference type="PANTHER" id="PTHR21497">
    <property type="entry name" value="UBIQUITIN LIGASE E3 ALPHA-RELATED"/>
    <property type="match status" value="1"/>
</dbReference>
<dbReference type="Gramene" id="EFJ36395">
    <property type="protein sequence ID" value="EFJ36395"/>
    <property type="gene ID" value="SELMODRAFT_438209"/>
</dbReference>
<dbReference type="STRING" id="88036.D8QV21"/>
<dbReference type="GO" id="GO:0008270">
    <property type="term" value="F:zinc ion binding"/>
    <property type="evidence" value="ECO:0007669"/>
    <property type="project" value="UniProtKB-UniRule"/>
</dbReference>
<dbReference type="HOGENOM" id="CLU_001801_1_0_1"/>
<feature type="region of interest" description="Disordered" evidence="11">
    <location>
        <begin position="1252"/>
        <end position="1277"/>
    </location>
</feature>
<dbReference type="GO" id="GO:0005737">
    <property type="term" value="C:cytoplasm"/>
    <property type="evidence" value="ECO:0000318"/>
    <property type="project" value="GO_Central"/>
</dbReference>
<evidence type="ECO:0000256" key="7">
    <source>
        <dbReference type="ARBA" id="ARBA00022833"/>
    </source>
</evidence>
<feature type="region of interest" description="Disordered" evidence="11">
    <location>
        <begin position="627"/>
        <end position="651"/>
    </location>
</feature>
<feature type="zinc finger region" description="UBR-type" evidence="9">
    <location>
        <begin position="131"/>
        <end position="201"/>
    </location>
</feature>
<dbReference type="Gene3D" id="1.10.10.2670">
    <property type="entry name" value="E3 ubiquitin-protein ligase"/>
    <property type="match status" value="1"/>
</dbReference>
<accession>D8QV21</accession>
<keyword evidence="14" id="KW-1185">Reference proteome</keyword>
<comment type="pathway">
    <text evidence="2 10">Protein modification; protein ubiquitination.</text>
</comment>
<protein>
    <recommendedName>
        <fullName evidence="10">E3 ubiquitin-protein ligase</fullName>
        <ecNumber evidence="10">2.3.2.27</ecNumber>
    </recommendedName>
</protein>
<gene>
    <name evidence="13" type="ORF">SELMODRAFT_438209</name>
</gene>
<sequence>MLRGRIGGQDEEDVEPALDGLATAAVADQIVQRLAGSGFPEDLARRQRQGFGEYVREHPAELRRLATVILPENPEVELLTPEGSDDSQLLSARQAIQAQCREALGWLLWCAFDRDLASGLEEVKAQCGARGVCGAVWGVNDIAYRCHTCEHDPTCAICVPCFQAGDHSTHDYSMIRTSGGCCDCGDGTAWKESGFCSRHRGPGKVPPLSEGMVARLGPVLEAMLLEWKDRLSAAVTASSGRPRKWSTMSPEEKLASPLSMSIISLLLEFCNCSESMLSFTAEKLSSSDIGLLDILLTAEFLLPKNVYTKLHELLYKLLGDPNFKYRFAQTFIKRYPKFLRESLQEEQMLARQPREHSILGSFSVQIFTVPTLTPRLVVEWKLLDMLFGILKDFFVSCIGDDGRFVVTRPAIQERAYMRAVEDVRYVMSHLKVAQYIIHEFPQLCRTWLHFLAFIQGMYPQKRITSIHIEEESEDWVAAFLLETQMANIHRLFVAGTCLTGNDTSWGSDTQAQGGIQVGIQGAVAAGSEEHSTEAFCIVEGAKLSKALIWLIAECVGVLDLWFAADQAREAGKAAKLASGAARGDAGLRRKIQPRVRLARGMTRDRQFTNAVRHRDYTSRRSLEAVRAVPEAAEPASEASEMDIDGSSDTSETSEWWWMGASLEPEGTSSSLLTGDNEWPALEFDVGKQEVSFHIPLHRMLGLLLQKALEEYESQISASPPTSPSGTLLQLFPEAFRVTGLPALLMEHPLRIQVLCSQVHAGMWRRNGHSIVGLCDIYRAVPWSVEWCEDSLELDLFMLQCCASMAPAEEFAGRVFTCFGLAEYFSLYLWKPNEYEPVLAQEMLVLLIRIISERGFCGLSPKESLRRELIQRLAIGDASHSSLTNALPPRLRDNEHMQETLEAVANYKRPHGMQQGKYVLREQSWRELDLYHPRWTPRELQSAEERYLRACKASAHFCQPPRWRKPFLPLQSLSKIAVSAKVHEILRALFFHAAFSPNLSESRAPESLLFTALHLLSLGLDVCNTFANKSSAEASSVSGPSISSVDRPPLLALAPEFVHVGGADGTQLFDRQSTLSLLVILMRKYIASEGAQLIISETSQSNVGCFIKKLLHNFAELDRQCMYAIESLAPEILHRVSTDSSSKAEGTSQDELQAELSDIEKKRAHARERQAAMMAKMRAAQEKFMASVESSKSSNKLDTSKTEGKRPRETLADDDMNETGTPLCALCRDRSSTSPLCMLTLVQKSRLLALSQKPVPSWDKPSRVVDDTPTAEDDNSASQTLVRREAENLILELRQWLEGAAADPNVDRLTNRDDFVELLRGGLPSILNTERFPATTSGIEVDTDASLDDTYGESSHPVDPKWWWELAEMVSNKESTDNNETLITVLAEYVAAVSRSQSELQPQPEDPPRGNRRRYGIESKVYRDVGLDFIGLHLSACGHAAHYECVERYYASLLQRYYSRSLFEGVQIVDPDLVRYLGEFLCPVCRRLSNSILPVLDPSARTPFVADAVEGFRLEQACSLMVSAQELVARPGFRNSVSRKLADPLRMVLESVSKRLSALYCLEKEKLYTSEGRNCQGLFLWDLLRYSIMSAELAARTRSLILGNHDAASRLVALEEASEASRGSTLPLLSLAANLTLTHSRQIVLLRSRGMQLMVGSVCHGTSLDFLSEPMSKGHLSSLLHFLEKGRDSADIQFWKRVADPVLAHDPFSSLMCLLYVLPLPIPAREGPLTALVHLFYLVCLVQCLASMGRYVVDDSVPAHLQNFLAVIHATLADTCIALQSPEGPVTAPLQFEQIRLFTLPYLRRCALLQTVISGTSQPVPVAGSNSWELSNVYNHLSSSAYREAAESSRDTEAVEMKEVEELERRFSIPPMQAILSEEAVQNLVVKWCQHLQSETGSRSFSIVPRPVRAVALQLMVLPRLFQDLIQRYVKECCPRCKTVPERPVLCLLCGRLCCGTGTNGCCSVQMQSECYRHAISCGGGVGVYLMLRKTNVLLLRRERQTMWPSPYLDAYGEEDQDMRRGKPLFLSDERYAALTAMVASHSLDYSSSVLAQTIREPLF</sequence>
<dbReference type="InterPro" id="IPR055194">
    <property type="entry name" value="UBR1-like_WH"/>
</dbReference>
<evidence type="ECO:0000259" key="12">
    <source>
        <dbReference type="PROSITE" id="PS51157"/>
    </source>
</evidence>
<dbReference type="CDD" id="cd16482">
    <property type="entry name" value="RING-H2_UBR1-like"/>
    <property type="match status" value="1"/>
</dbReference>
<reference evidence="13 14" key="1">
    <citation type="journal article" date="2011" name="Science">
        <title>The Selaginella genome identifies genetic changes associated with the evolution of vascular plants.</title>
        <authorList>
            <person name="Banks J.A."/>
            <person name="Nishiyama T."/>
            <person name="Hasebe M."/>
            <person name="Bowman J.L."/>
            <person name="Gribskov M."/>
            <person name="dePamphilis C."/>
            <person name="Albert V.A."/>
            <person name="Aono N."/>
            <person name="Aoyama T."/>
            <person name="Ambrose B.A."/>
            <person name="Ashton N.W."/>
            <person name="Axtell M.J."/>
            <person name="Barker E."/>
            <person name="Barker M.S."/>
            <person name="Bennetzen J.L."/>
            <person name="Bonawitz N.D."/>
            <person name="Chapple C."/>
            <person name="Cheng C."/>
            <person name="Correa L.G."/>
            <person name="Dacre M."/>
            <person name="DeBarry J."/>
            <person name="Dreyer I."/>
            <person name="Elias M."/>
            <person name="Engstrom E.M."/>
            <person name="Estelle M."/>
            <person name="Feng L."/>
            <person name="Finet C."/>
            <person name="Floyd S.K."/>
            <person name="Frommer W.B."/>
            <person name="Fujita T."/>
            <person name="Gramzow L."/>
            <person name="Gutensohn M."/>
            <person name="Harholt J."/>
            <person name="Hattori M."/>
            <person name="Heyl A."/>
            <person name="Hirai T."/>
            <person name="Hiwatashi Y."/>
            <person name="Ishikawa M."/>
            <person name="Iwata M."/>
            <person name="Karol K.G."/>
            <person name="Koehler B."/>
            <person name="Kolukisaoglu U."/>
            <person name="Kubo M."/>
            <person name="Kurata T."/>
            <person name="Lalonde S."/>
            <person name="Li K."/>
            <person name="Li Y."/>
            <person name="Litt A."/>
            <person name="Lyons E."/>
            <person name="Manning G."/>
            <person name="Maruyama T."/>
            <person name="Michael T.P."/>
            <person name="Mikami K."/>
            <person name="Miyazaki S."/>
            <person name="Morinaga S."/>
            <person name="Murata T."/>
            <person name="Mueller-Roeber B."/>
            <person name="Nelson D.R."/>
            <person name="Obara M."/>
            <person name="Oguri Y."/>
            <person name="Olmstead R.G."/>
            <person name="Onodera N."/>
            <person name="Petersen B.L."/>
            <person name="Pils B."/>
            <person name="Prigge M."/>
            <person name="Rensing S.A."/>
            <person name="Riano-Pachon D.M."/>
            <person name="Roberts A.W."/>
            <person name="Sato Y."/>
            <person name="Scheller H.V."/>
            <person name="Schulz B."/>
            <person name="Schulz C."/>
            <person name="Shakirov E.V."/>
            <person name="Shibagaki N."/>
            <person name="Shinohara N."/>
            <person name="Shippen D.E."/>
            <person name="Soerensen I."/>
            <person name="Sotooka R."/>
            <person name="Sugimoto N."/>
            <person name="Sugita M."/>
            <person name="Sumikawa N."/>
            <person name="Tanurdzic M."/>
            <person name="Theissen G."/>
            <person name="Ulvskov P."/>
            <person name="Wakazuki S."/>
            <person name="Weng J.K."/>
            <person name="Willats W.W."/>
            <person name="Wipf D."/>
            <person name="Wolf P.G."/>
            <person name="Yang L."/>
            <person name="Zimmer A.D."/>
            <person name="Zhu Q."/>
            <person name="Mitros T."/>
            <person name="Hellsten U."/>
            <person name="Loque D."/>
            <person name="Otillar R."/>
            <person name="Salamov A."/>
            <person name="Schmutz J."/>
            <person name="Shapiro H."/>
            <person name="Lindquist E."/>
            <person name="Lucas S."/>
            <person name="Rokhsar D."/>
            <person name="Grigoriev I.V."/>
        </authorList>
    </citation>
    <scope>NUCLEOTIDE SEQUENCE [LARGE SCALE GENOMIC DNA]</scope>
</reference>
<evidence type="ECO:0000256" key="8">
    <source>
        <dbReference type="ARBA" id="ARBA00046341"/>
    </source>
</evidence>
<comment type="function">
    <text evidence="10">Ubiquitin ligase protein which is a component of the N-end rule pathway. Recognizes and binds to proteins bearing specific N-terminal residues that are destabilizing according to the N-end rule, leading to their ubiquitination and subsequent degradation.</text>
</comment>
<feature type="compositionally biased region" description="Polar residues" evidence="11">
    <location>
        <begin position="1187"/>
        <end position="1196"/>
    </location>
</feature>
<dbReference type="SMART" id="SM00396">
    <property type="entry name" value="ZnF_UBR1"/>
    <property type="match status" value="1"/>
</dbReference>
<dbReference type="UniPathway" id="UPA00143"/>
<feature type="compositionally biased region" description="Low complexity" evidence="11">
    <location>
        <begin position="627"/>
        <end position="638"/>
    </location>
</feature>
<keyword evidence="7 10" id="KW-0862">Zinc</keyword>
<dbReference type="CDD" id="cd19673">
    <property type="entry name" value="UBR-box_UBR3"/>
    <property type="match status" value="1"/>
</dbReference>
<dbReference type="GO" id="GO:0016567">
    <property type="term" value="P:protein ubiquitination"/>
    <property type="evidence" value="ECO:0000318"/>
    <property type="project" value="GO_Central"/>
</dbReference>
<dbReference type="EC" id="2.3.2.27" evidence="10"/>
<dbReference type="InterPro" id="IPR042065">
    <property type="entry name" value="E3_ELL-like"/>
</dbReference>
<keyword evidence="4 10" id="KW-0479">Metal-binding</keyword>
<dbReference type="SUPFAM" id="SSF46785">
    <property type="entry name" value="Winged helix' DNA-binding domain"/>
    <property type="match status" value="1"/>
</dbReference>
<evidence type="ECO:0000256" key="5">
    <source>
        <dbReference type="ARBA" id="ARBA00022771"/>
    </source>
</evidence>
<dbReference type="FunFam" id="2.10.110.30:FF:000002">
    <property type="entry name" value="Putative e3 ubiquitin-protein ligase ubr3"/>
    <property type="match status" value="1"/>
</dbReference>
<dbReference type="GO" id="GO:0000151">
    <property type="term" value="C:ubiquitin ligase complex"/>
    <property type="evidence" value="ECO:0000318"/>
    <property type="project" value="GO_Central"/>
</dbReference>
<dbReference type="InterPro" id="IPR039164">
    <property type="entry name" value="UBR1-like"/>
</dbReference>
<dbReference type="GO" id="GO:0061630">
    <property type="term" value="F:ubiquitin protein ligase activity"/>
    <property type="evidence" value="ECO:0000318"/>
    <property type="project" value="GO_Central"/>
</dbReference>
<dbReference type="eggNOG" id="KOG1139">
    <property type="taxonomic scope" value="Eukaryota"/>
</dbReference>
<feature type="compositionally biased region" description="Basic and acidic residues" evidence="11">
    <location>
        <begin position="1197"/>
        <end position="1210"/>
    </location>
</feature>
<dbReference type="Pfam" id="PF22960">
    <property type="entry name" value="WHD_UBR1"/>
    <property type="match status" value="1"/>
</dbReference>
<dbReference type="InterPro" id="IPR036390">
    <property type="entry name" value="WH_DNA-bd_sf"/>
</dbReference>
<comment type="similarity">
    <text evidence="8 10">Belongs to the E3 ubiquitin-protein ligase UBR1-like family.</text>
</comment>